<dbReference type="Pfam" id="PF00528">
    <property type="entry name" value="BPD_transp_1"/>
    <property type="match status" value="1"/>
</dbReference>
<accession>A0AA40J296</accession>
<feature type="transmembrane region" description="Helical" evidence="8">
    <location>
        <begin position="148"/>
        <end position="166"/>
    </location>
</feature>
<dbReference type="AlphaFoldDB" id="A0AA40J296"/>
<dbReference type="Proteomes" id="UP001165145">
    <property type="component" value="Unassembled WGS sequence"/>
</dbReference>
<dbReference type="PROSITE" id="PS50928">
    <property type="entry name" value="ABC_TM1"/>
    <property type="match status" value="1"/>
</dbReference>
<evidence type="ECO:0000256" key="6">
    <source>
        <dbReference type="ARBA" id="ARBA00022989"/>
    </source>
</evidence>
<feature type="region of interest" description="Disordered" evidence="9">
    <location>
        <begin position="1"/>
        <end position="21"/>
    </location>
</feature>
<feature type="transmembrane region" description="Helical" evidence="8">
    <location>
        <begin position="108"/>
        <end position="136"/>
    </location>
</feature>
<evidence type="ECO:0000256" key="2">
    <source>
        <dbReference type="ARBA" id="ARBA00022448"/>
    </source>
</evidence>
<dbReference type="SUPFAM" id="SSF161098">
    <property type="entry name" value="MetI-like"/>
    <property type="match status" value="1"/>
</dbReference>
<feature type="transmembrane region" description="Helical" evidence="8">
    <location>
        <begin position="45"/>
        <end position="67"/>
    </location>
</feature>
<dbReference type="Pfam" id="PF12911">
    <property type="entry name" value="OppC_N"/>
    <property type="match status" value="1"/>
</dbReference>
<reference evidence="11" key="1">
    <citation type="submission" date="2022-06" db="EMBL/GenBank/DDBJ databases">
        <title>Draft genome sequences of Pectobacterium carotovorum subsp. carotovorum str. NBRC12380.</title>
        <authorList>
            <person name="Wakabayashi Y."/>
            <person name="Kojima K."/>
        </authorList>
    </citation>
    <scope>NUCLEOTIDE SEQUENCE</scope>
    <source>
        <strain evidence="11">NBRC 12380</strain>
    </source>
</reference>
<dbReference type="InterPro" id="IPR025966">
    <property type="entry name" value="OppC_N"/>
</dbReference>
<keyword evidence="4" id="KW-0997">Cell inner membrane</keyword>
<evidence type="ECO:0000313" key="12">
    <source>
        <dbReference type="EMBL" id="GLV70781.1"/>
    </source>
</evidence>
<comment type="caution">
    <text evidence="12">The sequence shown here is derived from an EMBL/GenBank/DDBJ whole genome shotgun (WGS) entry which is preliminary data.</text>
</comment>
<evidence type="ECO:0000256" key="8">
    <source>
        <dbReference type="RuleBase" id="RU363032"/>
    </source>
</evidence>
<evidence type="ECO:0000256" key="5">
    <source>
        <dbReference type="ARBA" id="ARBA00022692"/>
    </source>
</evidence>
<proteinExistence type="inferred from homology"/>
<dbReference type="InterPro" id="IPR000515">
    <property type="entry name" value="MetI-like"/>
</dbReference>
<sequence>MNISSEPPVSRESVMRTPPEKRVSRLRLRGARIGGFLLTMMRNPLTAIGSAIVLMLILVAIFAPWIATHDPLAQDLANALQAPSAAHYFGTDEFGRDVFSRLVYGSRITLYIVALVSVTVGPIGLALGVVAGYYGGIVDTILMRITDIFISFPSLVLALAFVAALGPGLEHVVIAITLTAWPPIARLARAETLSLRHADFVSAVKLQGASSIRILLHHIVPLCLPSVIIRITMNMAGIILTAAGLGFLGLGAQPPDPEWGAMISAGRRYMMECWWLVTIPGLAILINSLAFNFLGDGLRDILDPRTE</sequence>
<organism evidence="12 14">
    <name type="scientific">Pectobacterium carotovorum subsp. carotovorum</name>
    <name type="common">Erwinia carotovora subsp. carotovora</name>
    <dbReference type="NCBI Taxonomy" id="555"/>
    <lineage>
        <taxon>Bacteria</taxon>
        <taxon>Pseudomonadati</taxon>
        <taxon>Pseudomonadota</taxon>
        <taxon>Gammaproteobacteria</taxon>
        <taxon>Enterobacterales</taxon>
        <taxon>Pectobacteriaceae</taxon>
        <taxon>Pectobacterium</taxon>
    </lineage>
</organism>
<evidence type="ECO:0000313" key="11">
    <source>
        <dbReference type="EMBL" id="GKX48337.1"/>
    </source>
</evidence>
<dbReference type="EMBL" id="BSRL01000008">
    <property type="protein sequence ID" value="GLV70781.1"/>
    <property type="molecule type" value="Genomic_DNA"/>
</dbReference>
<feature type="domain" description="ABC transmembrane type-1" evidence="10">
    <location>
        <begin position="106"/>
        <end position="295"/>
    </location>
</feature>
<evidence type="ECO:0000256" key="4">
    <source>
        <dbReference type="ARBA" id="ARBA00022519"/>
    </source>
</evidence>
<dbReference type="PANTHER" id="PTHR43386">
    <property type="entry name" value="OLIGOPEPTIDE TRANSPORT SYSTEM PERMEASE PROTEIN APPC"/>
    <property type="match status" value="1"/>
</dbReference>
<comment type="subcellular location">
    <subcellularLocation>
        <location evidence="1">Cell inner membrane</location>
        <topology evidence="1">Multi-pass membrane protein</topology>
    </subcellularLocation>
    <subcellularLocation>
        <location evidence="8">Cell membrane</location>
        <topology evidence="8">Multi-pass membrane protein</topology>
    </subcellularLocation>
</comment>
<dbReference type="Gene3D" id="1.10.3720.10">
    <property type="entry name" value="MetI-like"/>
    <property type="match status" value="1"/>
</dbReference>
<gene>
    <name evidence="12" type="ORF">Pcaca03_32250</name>
    <name evidence="11" type="ORF">SOASR016_30890</name>
</gene>
<evidence type="ECO:0000313" key="14">
    <source>
        <dbReference type="Proteomes" id="UP001165145"/>
    </source>
</evidence>
<keyword evidence="13" id="KW-1185">Reference proteome</keyword>
<keyword evidence="6 8" id="KW-1133">Transmembrane helix</keyword>
<dbReference type="PANTHER" id="PTHR43386:SF1">
    <property type="entry name" value="D,D-DIPEPTIDE TRANSPORT SYSTEM PERMEASE PROTEIN DDPC-RELATED"/>
    <property type="match status" value="1"/>
</dbReference>
<feature type="transmembrane region" description="Helical" evidence="8">
    <location>
        <begin position="273"/>
        <end position="294"/>
    </location>
</feature>
<evidence type="ECO:0000256" key="9">
    <source>
        <dbReference type="SAM" id="MobiDB-lite"/>
    </source>
</evidence>
<evidence type="ECO:0000256" key="1">
    <source>
        <dbReference type="ARBA" id="ARBA00004429"/>
    </source>
</evidence>
<evidence type="ECO:0000256" key="3">
    <source>
        <dbReference type="ARBA" id="ARBA00022475"/>
    </source>
</evidence>
<evidence type="ECO:0000256" key="7">
    <source>
        <dbReference type="ARBA" id="ARBA00023136"/>
    </source>
</evidence>
<comment type="similarity">
    <text evidence="8">Belongs to the binding-protein-dependent transport system permease family.</text>
</comment>
<dbReference type="InterPro" id="IPR035906">
    <property type="entry name" value="MetI-like_sf"/>
</dbReference>
<dbReference type="GO" id="GO:0055085">
    <property type="term" value="P:transmembrane transport"/>
    <property type="evidence" value="ECO:0007669"/>
    <property type="project" value="InterPro"/>
</dbReference>
<evidence type="ECO:0000313" key="13">
    <source>
        <dbReference type="Proteomes" id="UP001058167"/>
    </source>
</evidence>
<dbReference type="InterPro" id="IPR050366">
    <property type="entry name" value="BP-dependent_transpt_permease"/>
</dbReference>
<reference evidence="12" key="2">
    <citation type="submission" date="2023-02" db="EMBL/GenBank/DDBJ databases">
        <title>Pectobacterium carotovorum subsp. carotovorum NBRC 12380.</title>
        <authorList>
            <person name="Ichikawa N."/>
            <person name="Sato H."/>
            <person name="Tonouchi N."/>
        </authorList>
    </citation>
    <scope>NUCLEOTIDE SEQUENCE</scope>
    <source>
        <strain evidence="12">NBRC 12380</strain>
    </source>
</reference>
<evidence type="ECO:0000259" key="10">
    <source>
        <dbReference type="PROSITE" id="PS50928"/>
    </source>
</evidence>
<keyword evidence="5 8" id="KW-0812">Transmembrane</keyword>
<keyword evidence="3" id="KW-1003">Cell membrane</keyword>
<dbReference type="EMBL" id="BRLF01000008">
    <property type="protein sequence ID" value="GKX48337.1"/>
    <property type="molecule type" value="Genomic_DNA"/>
</dbReference>
<protein>
    <submittedName>
        <fullName evidence="12">Cytochrome c550</fullName>
    </submittedName>
</protein>
<keyword evidence="7 8" id="KW-0472">Membrane</keyword>
<name>A0AA40J296_PECCC</name>
<feature type="transmembrane region" description="Helical" evidence="8">
    <location>
        <begin position="235"/>
        <end position="252"/>
    </location>
</feature>
<dbReference type="CDD" id="cd06261">
    <property type="entry name" value="TM_PBP2"/>
    <property type="match status" value="1"/>
</dbReference>
<keyword evidence="2 8" id="KW-0813">Transport</keyword>
<dbReference type="GO" id="GO:0005886">
    <property type="term" value="C:plasma membrane"/>
    <property type="evidence" value="ECO:0007669"/>
    <property type="project" value="UniProtKB-SubCell"/>
</dbReference>
<dbReference type="Proteomes" id="UP001058167">
    <property type="component" value="Unassembled WGS sequence"/>
</dbReference>